<evidence type="ECO:0000256" key="1">
    <source>
        <dbReference type="SAM" id="Phobius"/>
    </source>
</evidence>
<dbReference type="Proteomes" id="UP000484842">
    <property type="component" value="Unassembled WGS sequence"/>
</dbReference>
<dbReference type="EMBL" id="WBSL01000002">
    <property type="protein sequence ID" value="MPY66614.1"/>
    <property type="molecule type" value="Genomic_DNA"/>
</dbReference>
<keyword evidence="1" id="KW-1133">Transmembrane helix</keyword>
<evidence type="ECO:0000313" key="3">
    <source>
        <dbReference type="Proteomes" id="UP000484842"/>
    </source>
</evidence>
<organism evidence="2 3">
    <name type="scientific">Deinococcus terrestris</name>
    <dbReference type="NCBI Taxonomy" id="2651870"/>
    <lineage>
        <taxon>Bacteria</taxon>
        <taxon>Thermotogati</taxon>
        <taxon>Deinococcota</taxon>
        <taxon>Deinococci</taxon>
        <taxon>Deinococcales</taxon>
        <taxon>Deinococcaceae</taxon>
        <taxon>Deinococcus</taxon>
    </lineage>
</organism>
<feature type="transmembrane region" description="Helical" evidence="1">
    <location>
        <begin position="52"/>
        <end position="71"/>
    </location>
</feature>
<proteinExistence type="predicted"/>
<comment type="caution">
    <text evidence="2">The sequence shown here is derived from an EMBL/GenBank/DDBJ whole genome shotgun (WGS) entry which is preliminary data.</text>
</comment>
<sequence>MFEAFVREVGSGQPADLVRAARRAQAAGFGVLALPGLPLGAVYALSDPAPLPPLWVAVLAGLGALLAVLVLRLAHSAARDPGQPPARAVLTAALQSGGAPAVPFLLGCTLLAQPLAVPALWALAGLGYAAAWSRVPGWVQAAGTRRT</sequence>
<keyword evidence="1" id="KW-0472">Membrane</keyword>
<keyword evidence="1" id="KW-0812">Transmembrane</keyword>
<evidence type="ECO:0000313" key="2">
    <source>
        <dbReference type="EMBL" id="MPY66614.1"/>
    </source>
</evidence>
<gene>
    <name evidence="2" type="ORF">F8S09_07885</name>
</gene>
<feature type="transmembrane region" description="Helical" evidence="1">
    <location>
        <begin position="26"/>
        <end position="46"/>
    </location>
</feature>
<dbReference type="AlphaFoldDB" id="A0A7X1NWD7"/>
<protein>
    <submittedName>
        <fullName evidence="2">Uncharacterized protein</fullName>
    </submittedName>
</protein>
<dbReference type="RefSeq" id="WP_152870838.1">
    <property type="nucleotide sequence ID" value="NZ_WBSL01000002.1"/>
</dbReference>
<keyword evidence="3" id="KW-1185">Reference proteome</keyword>
<reference evidence="2 3" key="1">
    <citation type="submission" date="2019-10" db="EMBL/GenBank/DDBJ databases">
        <title>Deinococcus sp. isolated from soil.</title>
        <authorList>
            <person name="Li Y."/>
            <person name="Wang J."/>
        </authorList>
    </citation>
    <scope>NUCLEOTIDE SEQUENCE [LARGE SCALE GENOMIC DNA]</scope>
    <source>
        <strain evidence="2 3">SDU3-2</strain>
    </source>
</reference>
<accession>A0A7X1NWD7</accession>
<name>A0A7X1NWD7_9DEIO</name>